<evidence type="ECO:0000259" key="3">
    <source>
        <dbReference type="Pfam" id="PF01425"/>
    </source>
</evidence>
<reference evidence="4" key="1">
    <citation type="submission" date="2021-05" db="EMBL/GenBank/DDBJ databases">
        <authorList>
            <person name="Arsene-Ploetze F."/>
        </authorList>
    </citation>
    <scope>NUCLEOTIDE SEQUENCE</scope>
    <source>
        <strain evidence="4">DSM 42138</strain>
    </source>
</reference>
<evidence type="ECO:0000256" key="1">
    <source>
        <dbReference type="ARBA" id="ARBA00009199"/>
    </source>
</evidence>
<proteinExistence type="inferred from homology"/>
<dbReference type="InterPro" id="IPR000120">
    <property type="entry name" value="Amidase"/>
</dbReference>
<dbReference type="InterPro" id="IPR036928">
    <property type="entry name" value="AS_sf"/>
</dbReference>
<keyword evidence="4" id="KW-0378">Hydrolase</keyword>
<organism evidence="4 5">
    <name type="scientific">Actinacidiphila cocklensis</name>
    <dbReference type="NCBI Taxonomy" id="887465"/>
    <lineage>
        <taxon>Bacteria</taxon>
        <taxon>Bacillati</taxon>
        <taxon>Actinomycetota</taxon>
        <taxon>Actinomycetes</taxon>
        <taxon>Kitasatosporales</taxon>
        <taxon>Streptomycetaceae</taxon>
        <taxon>Actinacidiphila</taxon>
    </lineage>
</organism>
<dbReference type="Pfam" id="PF01425">
    <property type="entry name" value="Amidase"/>
    <property type="match status" value="1"/>
</dbReference>
<protein>
    <submittedName>
        <fullName evidence="4">Amidase AF_1954</fullName>
        <ecNumber evidence="4">3.5.1.4</ecNumber>
    </submittedName>
</protein>
<evidence type="ECO:0000313" key="5">
    <source>
        <dbReference type="Proteomes" id="UP001152519"/>
    </source>
</evidence>
<gene>
    <name evidence="4" type="ORF">SCOCK_140087</name>
</gene>
<dbReference type="PANTHER" id="PTHR11895:SF7">
    <property type="entry name" value="GLUTAMYL-TRNA(GLN) AMIDOTRANSFERASE SUBUNIT A, MITOCHONDRIAL"/>
    <property type="match status" value="1"/>
</dbReference>
<comment type="similarity">
    <text evidence="1">Belongs to the amidase family.</text>
</comment>
<keyword evidence="5" id="KW-1185">Reference proteome</keyword>
<dbReference type="Gene3D" id="3.90.1300.10">
    <property type="entry name" value="Amidase signature (AS) domain"/>
    <property type="match status" value="1"/>
</dbReference>
<dbReference type="GO" id="GO:0004040">
    <property type="term" value="F:amidase activity"/>
    <property type="evidence" value="ECO:0007669"/>
    <property type="project" value="UniProtKB-EC"/>
</dbReference>
<dbReference type="SUPFAM" id="SSF75304">
    <property type="entry name" value="Amidase signature (AS) enzymes"/>
    <property type="match status" value="1"/>
</dbReference>
<dbReference type="Proteomes" id="UP001152519">
    <property type="component" value="Unassembled WGS sequence"/>
</dbReference>
<dbReference type="AlphaFoldDB" id="A0A9W4GPS6"/>
<comment type="caution">
    <text evidence="4">The sequence shown here is derived from an EMBL/GenBank/DDBJ whole genome shotgun (WGS) entry which is preliminary data.</text>
</comment>
<dbReference type="InterPro" id="IPR023631">
    <property type="entry name" value="Amidase_dom"/>
</dbReference>
<dbReference type="EMBL" id="CAJSLV010000042">
    <property type="protein sequence ID" value="CAG6391889.1"/>
    <property type="molecule type" value="Genomic_DNA"/>
</dbReference>
<accession>A0A9W4GPS6</accession>
<dbReference type="EC" id="3.5.1.4" evidence="4"/>
<sequence>MPLGVKDLLATAGVRTTGGSAVYADFVPDEDDVAVQRVKAAGAVVLGKTNASEFGYSAVGHNPLFPATRNPWNTALTPGGSSAGSAAAVAAGLGPVALGTDGGCSIRVPAAHCGLVGYKPSMGRVPAYPGCRDERYPGMSGWESLEHIGPLTRTVADTALMMSVLAGPDPRDRHSIPCADVDWRAAASRGTAEGAPGLRVAYSPDLGYLAVDPRVREVVEAAVGVMERELRWDVTAVDPGWPDPAEAFAALIVAESDLSGIRAMADAHADVMSPHLVAWMRRPWTAEQLTDANITRKAVVNRMARLMSGYDLLVTPTAAVPPFPVGIQGPERTDGREVADTAWIGFNYPANLTGQPAVSLPAGFTDDGLPIGVQLVGRHLDDGTVLRAAAAFERVAPWAHHRPQVISGDRATDRGSNREHSFAARRCTPT</sequence>
<evidence type="ECO:0000313" key="4">
    <source>
        <dbReference type="EMBL" id="CAG6391889.1"/>
    </source>
</evidence>
<feature type="compositionally biased region" description="Basic and acidic residues" evidence="2">
    <location>
        <begin position="410"/>
        <end position="422"/>
    </location>
</feature>
<name>A0A9W4GPS6_9ACTN</name>
<evidence type="ECO:0000256" key="2">
    <source>
        <dbReference type="SAM" id="MobiDB-lite"/>
    </source>
</evidence>
<feature type="region of interest" description="Disordered" evidence="2">
    <location>
        <begin position="407"/>
        <end position="430"/>
    </location>
</feature>
<dbReference type="PANTHER" id="PTHR11895">
    <property type="entry name" value="TRANSAMIDASE"/>
    <property type="match status" value="1"/>
</dbReference>
<feature type="domain" description="Amidase" evidence="3">
    <location>
        <begin position="1"/>
        <end position="386"/>
    </location>
</feature>